<proteinExistence type="predicted"/>
<evidence type="ECO:0000313" key="2">
    <source>
        <dbReference type="EMBL" id="BAD22513.1"/>
    </source>
</evidence>
<dbReference type="EMBL" id="AP006457">
    <property type="protein sequence ID" value="BAD22513.1"/>
    <property type="molecule type" value="Genomic_DNA"/>
</dbReference>
<feature type="region of interest" description="Disordered" evidence="1">
    <location>
        <begin position="16"/>
        <end position="36"/>
    </location>
</feature>
<evidence type="ECO:0000256" key="1">
    <source>
        <dbReference type="SAM" id="MobiDB-lite"/>
    </source>
</evidence>
<reference evidence="3" key="2">
    <citation type="journal article" date="2008" name="Nucleic Acids Res.">
        <title>The rice annotation project database (RAP-DB): 2008 update.</title>
        <authorList>
            <consortium name="The rice annotation project (RAP)"/>
        </authorList>
    </citation>
    <scope>GENOME REANNOTATION</scope>
    <source>
        <strain evidence="3">cv. Nipponbare</strain>
    </source>
</reference>
<organism evidence="2 3">
    <name type="scientific">Oryza sativa subsp. japonica</name>
    <name type="common">Rice</name>
    <dbReference type="NCBI Taxonomy" id="39947"/>
    <lineage>
        <taxon>Eukaryota</taxon>
        <taxon>Viridiplantae</taxon>
        <taxon>Streptophyta</taxon>
        <taxon>Embryophyta</taxon>
        <taxon>Tracheophyta</taxon>
        <taxon>Spermatophyta</taxon>
        <taxon>Magnoliopsida</taxon>
        <taxon>Liliopsida</taxon>
        <taxon>Poales</taxon>
        <taxon>Poaceae</taxon>
        <taxon>BOP clade</taxon>
        <taxon>Oryzoideae</taxon>
        <taxon>Oryzeae</taxon>
        <taxon>Oryzinae</taxon>
        <taxon>Oryza</taxon>
        <taxon>Oryza sativa</taxon>
    </lineage>
</organism>
<protein>
    <submittedName>
        <fullName evidence="2">Uncharacterized protein</fullName>
    </submittedName>
</protein>
<gene>
    <name evidence="2" type="primary">OSJNBa0038P01.36</name>
</gene>
<dbReference type="Proteomes" id="UP000000763">
    <property type="component" value="Chromosome 2"/>
</dbReference>
<evidence type="ECO:0000313" key="3">
    <source>
        <dbReference type="Proteomes" id="UP000000763"/>
    </source>
</evidence>
<dbReference type="AlphaFoldDB" id="Q6K1T7"/>
<name>Q6K1T7_ORYSJ</name>
<sequence>MAMSCMRLHSEMALQTSRALESADHSKTSSSSSSSRSLYLLSLITSSYHLPT</sequence>
<reference evidence="3" key="1">
    <citation type="journal article" date="2005" name="Nature">
        <title>The map-based sequence of the rice genome.</title>
        <authorList>
            <consortium name="International rice genome sequencing project (IRGSP)"/>
            <person name="Matsumoto T."/>
            <person name="Wu J."/>
            <person name="Kanamori H."/>
            <person name="Katayose Y."/>
            <person name="Fujisawa M."/>
            <person name="Namiki N."/>
            <person name="Mizuno H."/>
            <person name="Yamamoto K."/>
            <person name="Antonio B.A."/>
            <person name="Baba T."/>
            <person name="Sakata K."/>
            <person name="Nagamura Y."/>
            <person name="Aoki H."/>
            <person name="Arikawa K."/>
            <person name="Arita K."/>
            <person name="Bito T."/>
            <person name="Chiden Y."/>
            <person name="Fujitsuka N."/>
            <person name="Fukunaka R."/>
            <person name="Hamada M."/>
            <person name="Harada C."/>
            <person name="Hayashi A."/>
            <person name="Hijishita S."/>
            <person name="Honda M."/>
            <person name="Hosokawa S."/>
            <person name="Ichikawa Y."/>
            <person name="Idonuma A."/>
            <person name="Iijima M."/>
            <person name="Ikeda M."/>
            <person name="Ikeno M."/>
            <person name="Ito K."/>
            <person name="Ito S."/>
            <person name="Ito T."/>
            <person name="Ito Y."/>
            <person name="Ito Y."/>
            <person name="Iwabuchi A."/>
            <person name="Kamiya K."/>
            <person name="Karasawa W."/>
            <person name="Kurita K."/>
            <person name="Katagiri S."/>
            <person name="Kikuta A."/>
            <person name="Kobayashi H."/>
            <person name="Kobayashi N."/>
            <person name="Machita K."/>
            <person name="Maehara T."/>
            <person name="Masukawa M."/>
            <person name="Mizubayashi T."/>
            <person name="Mukai Y."/>
            <person name="Nagasaki H."/>
            <person name="Nagata Y."/>
            <person name="Naito S."/>
            <person name="Nakashima M."/>
            <person name="Nakama Y."/>
            <person name="Nakamichi Y."/>
            <person name="Nakamura M."/>
            <person name="Meguro A."/>
            <person name="Negishi M."/>
            <person name="Ohta I."/>
            <person name="Ohta T."/>
            <person name="Okamoto M."/>
            <person name="Ono N."/>
            <person name="Saji S."/>
            <person name="Sakaguchi M."/>
            <person name="Sakai K."/>
            <person name="Shibata M."/>
            <person name="Shimokawa T."/>
            <person name="Song J."/>
            <person name="Takazaki Y."/>
            <person name="Terasawa K."/>
            <person name="Tsugane M."/>
            <person name="Tsuji K."/>
            <person name="Ueda S."/>
            <person name="Waki K."/>
            <person name="Yamagata H."/>
            <person name="Yamamoto M."/>
            <person name="Yamamoto S."/>
            <person name="Yamane H."/>
            <person name="Yoshiki S."/>
            <person name="Yoshihara R."/>
            <person name="Yukawa K."/>
            <person name="Zhong H."/>
            <person name="Yano M."/>
            <person name="Yuan Q."/>
            <person name="Ouyang S."/>
            <person name="Liu J."/>
            <person name="Jones K.M."/>
            <person name="Gansberger K."/>
            <person name="Moffat K."/>
            <person name="Hill J."/>
            <person name="Bera J."/>
            <person name="Fadrosh D."/>
            <person name="Jin S."/>
            <person name="Johri S."/>
            <person name="Kim M."/>
            <person name="Overton L."/>
            <person name="Reardon M."/>
            <person name="Tsitrin T."/>
            <person name="Vuong H."/>
            <person name="Weaver B."/>
            <person name="Ciecko A."/>
            <person name="Tallon L."/>
            <person name="Jackson J."/>
            <person name="Pai G."/>
            <person name="Aken S.V."/>
            <person name="Utterback T."/>
            <person name="Reidmuller S."/>
            <person name="Feldblyum T."/>
            <person name="Hsiao J."/>
            <person name="Zismann V."/>
            <person name="Iobst S."/>
            <person name="de Vazeille A.R."/>
            <person name="Buell C.R."/>
            <person name="Ying K."/>
            <person name="Li Y."/>
            <person name="Lu T."/>
            <person name="Huang Y."/>
            <person name="Zhao Q."/>
            <person name="Feng Q."/>
            <person name="Zhang L."/>
            <person name="Zhu J."/>
            <person name="Weng Q."/>
            <person name="Mu J."/>
            <person name="Lu Y."/>
            <person name="Fan D."/>
            <person name="Liu Y."/>
            <person name="Guan J."/>
            <person name="Zhang Y."/>
            <person name="Yu S."/>
            <person name="Liu X."/>
            <person name="Zhang Y."/>
            <person name="Hong G."/>
            <person name="Han B."/>
            <person name="Choisne N."/>
            <person name="Demange N."/>
            <person name="Orjeda G."/>
            <person name="Samain S."/>
            <person name="Cattolico L."/>
            <person name="Pelletier E."/>
            <person name="Couloux A."/>
            <person name="Segurens B."/>
            <person name="Wincker P."/>
            <person name="D'Hont A."/>
            <person name="Scarpelli C."/>
            <person name="Weissenbach J."/>
            <person name="Salanoubat M."/>
            <person name="Quetier F."/>
            <person name="Yu Y."/>
            <person name="Kim H.R."/>
            <person name="Rambo T."/>
            <person name="Currie J."/>
            <person name="Collura K."/>
            <person name="Luo M."/>
            <person name="Yang T."/>
            <person name="Ammiraju J.S.S."/>
            <person name="Engler F."/>
            <person name="Soderlund C."/>
            <person name="Wing R.A."/>
            <person name="Palmer L.E."/>
            <person name="de la Bastide M."/>
            <person name="Spiegel L."/>
            <person name="Nascimento L."/>
            <person name="Zutavern T."/>
            <person name="O'Shaughnessy A."/>
            <person name="Dike S."/>
            <person name="Dedhia N."/>
            <person name="Preston R."/>
            <person name="Balija V."/>
            <person name="McCombie W.R."/>
            <person name="Chow T."/>
            <person name="Chen H."/>
            <person name="Chung M."/>
            <person name="Chen C."/>
            <person name="Shaw J."/>
            <person name="Wu H."/>
            <person name="Hsiao K."/>
            <person name="Chao Y."/>
            <person name="Chu M."/>
            <person name="Cheng C."/>
            <person name="Hour A."/>
            <person name="Lee P."/>
            <person name="Lin S."/>
            <person name="Lin Y."/>
            <person name="Liou J."/>
            <person name="Liu S."/>
            <person name="Hsing Y."/>
            <person name="Raghuvanshi S."/>
            <person name="Mohanty A."/>
            <person name="Bharti A.K."/>
            <person name="Gaur A."/>
            <person name="Gupta V."/>
            <person name="Kumar D."/>
            <person name="Ravi V."/>
            <person name="Vij S."/>
            <person name="Kapur A."/>
            <person name="Khurana P."/>
            <person name="Khurana P."/>
            <person name="Khurana J.P."/>
            <person name="Tyagi A.K."/>
            <person name="Gaikwad K."/>
            <person name="Singh A."/>
            <person name="Dalal V."/>
            <person name="Srivastava S."/>
            <person name="Dixit A."/>
            <person name="Pal A.K."/>
            <person name="Ghazi I.A."/>
            <person name="Yadav M."/>
            <person name="Pandit A."/>
            <person name="Bhargava A."/>
            <person name="Sureshbabu K."/>
            <person name="Batra K."/>
            <person name="Sharma T.R."/>
            <person name="Mohapatra T."/>
            <person name="Singh N.K."/>
            <person name="Messing J."/>
            <person name="Nelson A.B."/>
            <person name="Fuks G."/>
            <person name="Kavchok S."/>
            <person name="Keizer G."/>
            <person name="Linton E."/>
            <person name="Llaca V."/>
            <person name="Song R."/>
            <person name="Tanyolac B."/>
            <person name="Young S."/>
            <person name="Ho-Il K."/>
            <person name="Hahn J.H."/>
            <person name="Sangsakoo G."/>
            <person name="Vanavichit A."/>
            <person name="de Mattos Luiz.A.T."/>
            <person name="Zimmer P.D."/>
            <person name="Malone G."/>
            <person name="Dellagostin O."/>
            <person name="de Oliveira A.C."/>
            <person name="Bevan M."/>
            <person name="Bancroft I."/>
            <person name="Minx P."/>
            <person name="Cordum H."/>
            <person name="Wilson R."/>
            <person name="Cheng Z."/>
            <person name="Jin W."/>
            <person name="Jiang J."/>
            <person name="Leong S.A."/>
            <person name="Iwama H."/>
            <person name="Gojobori T."/>
            <person name="Itoh T."/>
            <person name="Niimura Y."/>
            <person name="Fujii Y."/>
            <person name="Habara T."/>
            <person name="Sakai H."/>
            <person name="Sato Y."/>
            <person name="Wilson G."/>
            <person name="Kumar K."/>
            <person name="McCouch S."/>
            <person name="Juretic N."/>
            <person name="Hoen D."/>
            <person name="Wright S."/>
            <person name="Bruskiewich R."/>
            <person name="Bureau T."/>
            <person name="Miyao A."/>
            <person name="Hirochika H."/>
            <person name="Nishikawa T."/>
            <person name="Kadowaki K."/>
            <person name="Sugiura M."/>
            <person name="Burr B."/>
            <person name="Sasaki T."/>
        </authorList>
    </citation>
    <scope>NUCLEOTIDE SEQUENCE [LARGE SCALE GENOMIC DNA]</scope>
    <source>
        <strain evidence="3">cv. Nipponbare</strain>
    </source>
</reference>
<accession>Q6K1T7</accession>